<keyword evidence="5" id="KW-1185">Reference proteome</keyword>
<comment type="caution">
    <text evidence="4">The sequence shown here is derived from an EMBL/GenBank/DDBJ whole genome shotgun (WGS) entry which is preliminary data.</text>
</comment>
<dbReference type="PROSITE" id="PS50088">
    <property type="entry name" value="ANK_REPEAT"/>
    <property type="match status" value="2"/>
</dbReference>
<reference evidence="4 5" key="1">
    <citation type="submission" date="2016-02" db="EMBL/GenBank/DDBJ databases">
        <title>Genome analysis of coral dinoflagellate symbionts highlights evolutionary adaptations to a symbiotic lifestyle.</title>
        <authorList>
            <person name="Aranda M."/>
            <person name="Li Y."/>
            <person name="Liew Y.J."/>
            <person name="Baumgarten S."/>
            <person name="Simakov O."/>
            <person name="Wilson M."/>
            <person name="Piel J."/>
            <person name="Ashoor H."/>
            <person name="Bougouffa S."/>
            <person name="Bajic V.B."/>
            <person name="Ryu T."/>
            <person name="Ravasi T."/>
            <person name="Bayer T."/>
            <person name="Micklem G."/>
            <person name="Kim H."/>
            <person name="Bhak J."/>
            <person name="Lajeunesse T.C."/>
            <person name="Voolstra C.R."/>
        </authorList>
    </citation>
    <scope>NUCLEOTIDE SEQUENCE [LARGE SCALE GENOMIC DNA]</scope>
    <source>
        <strain evidence="4 5">CCMP2467</strain>
    </source>
</reference>
<feature type="repeat" description="ANK" evidence="3">
    <location>
        <begin position="1237"/>
        <end position="1269"/>
    </location>
</feature>
<evidence type="ECO:0000313" key="5">
    <source>
        <dbReference type="Proteomes" id="UP000186817"/>
    </source>
</evidence>
<dbReference type="InterPro" id="IPR036770">
    <property type="entry name" value="Ankyrin_rpt-contain_sf"/>
</dbReference>
<accession>A0A1Q9EGM7</accession>
<keyword evidence="2 3" id="KW-0040">ANK repeat</keyword>
<dbReference type="Gene3D" id="1.25.40.20">
    <property type="entry name" value="Ankyrin repeat-containing domain"/>
    <property type="match status" value="2"/>
</dbReference>
<dbReference type="InterPro" id="IPR002110">
    <property type="entry name" value="Ankyrin_rpt"/>
</dbReference>
<dbReference type="Pfam" id="PF12796">
    <property type="entry name" value="Ank_2"/>
    <property type="match status" value="1"/>
</dbReference>
<organism evidence="4 5">
    <name type="scientific">Symbiodinium microadriaticum</name>
    <name type="common">Dinoflagellate</name>
    <name type="synonym">Zooxanthella microadriatica</name>
    <dbReference type="NCBI Taxonomy" id="2951"/>
    <lineage>
        <taxon>Eukaryota</taxon>
        <taxon>Sar</taxon>
        <taxon>Alveolata</taxon>
        <taxon>Dinophyceae</taxon>
        <taxon>Suessiales</taxon>
        <taxon>Symbiodiniaceae</taxon>
        <taxon>Symbiodinium</taxon>
    </lineage>
</organism>
<dbReference type="SUPFAM" id="SSF48403">
    <property type="entry name" value="Ankyrin repeat"/>
    <property type="match status" value="1"/>
</dbReference>
<gene>
    <name evidence="4" type="ORF">AK812_SmicGene10150</name>
</gene>
<evidence type="ECO:0000256" key="3">
    <source>
        <dbReference type="PROSITE-ProRule" id="PRU00023"/>
    </source>
</evidence>
<evidence type="ECO:0000256" key="2">
    <source>
        <dbReference type="ARBA" id="ARBA00023043"/>
    </source>
</evidence>
<dbReference type="PROSITE" id="PS50297">
    <property type="entry name" value="ANK_REP_REGION"/>
    <property type="match status" value="1"/>
</dbReference>
<dbReference type="OrthoDB" id="6718656at2759"/>
<dbReference type="SMART" id="SM00248">
    <property type="entry name" value="ANK"/>
    <property type="match status" value="7"/>
</dbReference>
<sequence>MLSGMAPGEPSSCQGLRILVVGAGLGTNAGLGLEVPLAHGKFVTDGRGGVVRVPAEERSRRNALEGCSFPGFMGEVFHYAWEREAGYLGNAGFMYGALLRDASLEVDMLQHAVCEADRVAVLSSLHASSAEEEEVVRRGISEEVKALRAHGRCASYAASLRHLLESGSYGIIIAGSKGICQVYAALESYRLPNQVALVLLNGAEAPAAMDVGAGTFGPDFAAEAAKFIGHAKVCRLVVSSHGSEASASFRQTVRRGTAAASAQSIVVYTALDSRCVPNRETHSLPWSLTFPEECWFTGFGKPLPLVNADGTTAEIQANSSVPLLHLIRWAGAFLQGPGKGSQTDLEPLLQIQQFPGPPRFAEIRIEIAQIGNRCPSEVEFQPLGLVQTTGMGPSYTPLGSSGTAFEGDVYDILFDSQVSDLQVVLKDIRSGSQTPVKEILAQEGQYAVRRVRFFRYYEEKSAKIGSLLPSEEQRDATERLLQIQELEFMIHELLAMNKNLGNFLWTGFMTPATAFSPTNRFGADLLEVVVEVELARLGGVYRGFSRGHVDAEHSLVGHYSLTGDLVDSFLELRAQQLKEARLAEHHRQGGGYDSLLSFQHQEEQYFRAHCVKEIDGYVRRELTIDHNIPMAEVRRHLECSFEDLGLGPAKRYHFTDFGHSTCFRFFVDGKVWLSACCEEADFDFVRSFVQKGLSQVEPSARILASILEHRLIGLRTEGLEDGVAFWLGLLAALKGDADIVDGLLRQGADRNKRSAREQPKLGCPPWTSPLDLALLFKHNDAARRLIAASANFQGGFTTPLNLREASPTKQMASVSSAQLASTRWSNRSQMWTISPNSLEPLVAIRSALLDLLLKGLEGDPVECETVVSLWLAEGYMEIYKPTLSHPQQRTQQPGAAMSCCALGRSPTPLERYAETLPACDHVDLEAAPMLFPMYTMPCELVLEMTIIEPHEVHKAKGEVVIFEDSMGKAGFVSHQWASQQHPDPECKQLRVLQDALRRLLHDVGIVPLDWVTEVYVPTARHLPVQVLRSQPLFIWYDYVSCPQLESRESSIGGSGVADDGSDLAQAIRSIPAYIGQCSFFFALCPVLTSQDGTGLLTQASWARRGWCRLERVVRELSRDDTWVKIKSARSLEVVGSVLSFVSGSVGEGEFSKEEDRMKLAPILRQAVVRKLMFCLSSKDFAAYRRHLNLQEFYFRGLNIEPVADIIPGFECNKGNTDDVAKFLFQNGFAAVRDIDRAGWTPLHYAALNGDANIIDGLLRQGANANKRTAREQPKLGCPPWTSPLDLALLFKHNDAARRLIAARADFQGGFTTPLNFASISDNAEGIRLLCSAGIDPLMEDVLEASALRGVATYGSLQALAELSLHTSQEPLVVSRALFFAMVGGGGSAEMVERLVELRADVNHQYTVSSRWSPFGLIVAAKTLQHRLGRSTILSSLCYHISGMTPLMAALSTAQHEGAAALIAAGACLDLKNARNWSARDFARGQALPDFLLQGLEGDRAECATVVSLALDYVEI</sequence>
<proteinExistence type="predicted"/>
<protein>
    <submittedName>
        <fullName evidence="4">Alpha-latroinsectotoxin-Lt1a</fullName>
    </submittedName>
</protein>
<evidence type="ECO:0000313" key="4">
    <source>
        <dbReference type="EMBL" id="OLQ06528.1"/>
    </source>
</evidence>
<feature type="repeat" description="ANK" evidence="3">
    <location>
        <begin position="1441"/>
        <end position="1473"/>
    </location>
</feature>
<evidence type="ECO:0000256" key="1">
    <source>
        <dbReference type="ARBA" id="ARBA00022737"/>
    </source>
</evidence>
<keyword evidence="1" id="KW-0677">Repeat</keyword>
<name>A0A1Q9EGM7_SYMMI</name>
<dbReference type="PANTHER" id="PTHR24171:SF9">
    <property type="entry name" value="ANKYRIN REPEAT DOMAIN-CONTAINING PROTEIN 39"/>
    <property type="match status" value="1"/>
</dbReference>
<dbReference type="EMBL" id="LSRX01000158">
    <property type="protein sequence ID" value="OLQ06528.1"/>
    <property type="molecule type" value="Genomic_DNA"/>
</dbReference>
<dbReference type="PANTHER" id="PTHR24171">
    <property type="entry name" value="ANKYRIN REPEAT DOMAIN-CONTAINING PROTEIN 39-RELATED"/>
    <property type="match status" value="1"/>
</dbReference>
<dbReference type="Proteomes" id="UP000186817">
    <property type="component" value="Unassembled WGS sequence"/>
</dbReference>